<dbReference type="Proteomes" id="UP000182658">
    <property type="component" value="Unassembled WGS sequence"/>
</dbReference>
<keyword evidence="3" id="KW-1185">Reference proteome</keyword>
<organism evidence="2 3">
    <name type="scientific">Coniochaeta ligniaria NRRL 30616</name>
    <dbReference type="NCBI Taxonomy" id="1408157"/>
    <lineage>
        <taxon>Eukaryota</taxon>
        <taxon>Fungi</taxon>
        <taxon>Dikarya</taxon>
        <taxon>Ascomycota</taxon>
        <taxon>Pezizomycotina</taxon>
        <taxon>Sordariomycetes</taxon>
        <taxon>Sordariomycetidae</taxon>
        <taxon>Coniochaetales</taxon>
        <taxon>Coniochaetaceae</taxon>
        <taxon>Coniochaeta</taxon>
    </lineage>
</organism>
<dbReference type="OrthoDB" id="2956254at2759"/>
<evidence type="ECO:0000313" key="3">
    <source>
        <dbReference type="Proteomes" id="UP000182658"/>
    </source>
</evidence>
<evidence type="ECO:0000313" key="2">
    <source>
        <dbReference type="EMBL" id="OIW22590.1"/>
    </source>
</evidence>
<dbReference type="AlphaFoldDB" id="A0A1J7I4Y1"/>
<proteinExistence type="predicted"/>
<evidence type="ECO:0000256" key="1">
    <source>
        <dbReference type="SAM" id="SignalP"/>
    </source>
</evidence>
<feature type="chain" id="PRO_5012814586" evidence="1">
    <location>
        <begin position="18"/>
        <end position="99"/>
    </location>
</feature>
<sequence>MHFHKIAILAFAAFVAANPVPDEAVAESEESVAANCNDSIGNCYDNGCNGNPTTLVCLEGAYAGCPCGYNCSGKGPCNYNNCNGVNGRCTANYLGCACS</sequence>
<reference evidence="2 3" key="1">
    <citation type="submission" date="2016-10" db="EMBL/GenBank/DDBJ databases">
        <title>Draft genome sequence of Coniochaeta ligniaria NRRL30616, a lignocellulolytic fungus for bioabatement of inhibitors in plant biomass hydrolysates.</title>
        <authorList>
            <consortium name="DOE Joint Genome Institute"/>
            <person name="Jimenez D.J."/>
            <person name="Hector R.E."/>
            <person name="Riley R."/>
            <person name="Sun H."/>
            <person name="Grigoriev I.V."/>
            <person name="Van Elsas J.D."/>
            <person name="Nichols N.N."/>
        </authorList>
    </citation>
    <scope>NUCLEOTIDE SEQUENCE [LARGE SCALE GENOMIC DNA]</scope>
    <source>
        <strain evidence="2 3">NRRL 30616</strain>
    </source>
</reference>
<feature type="signal peptide" evidence="1">
    <location>
        <begin position="1"/>
        <end position="17"/>
    </location>
</feature>
<name>A0A1J7I4Y1_9PEZI</name>
<keyword evidence="1" id="KW-0732">Signal</keyword>
<gene>
    <name evidence="2" type="ORF">CONLIGDRAFT_687418</name>
</gene>
<dbReference type="InParanoid" id="A0A1J7I4Y1"/>
<accession>A0A1J7I4Y1</accession>
<protein>
    <submittedName>
        <fullName evidence="2">Uncharacterized protein</fullName>
    </submittedName>
</protein>
<dbReference type="EMBL" id="KV875112">
    <property type="protein sequence ID" value="OIW22590.1"/>
    <property type="molecule type" value="Genomic_DNA"/>
</dbReference>